<dbReference type="EMBL" id="UYYB01094748">
    <property type="protein sequence ID" value="VDM74920.1"/>
    <property type="molecule type" value="Genomic_DNA"/>
</dbReference>
<dbReference type="OrthoDB" id="5855027at2759"/>
<reference evidence="1 2" key="1">
    <citation type="submission" date="2018-11" db="EMBL/GenBank/DDBJ databases">
        <authorList>
            <consortium name="Pathogen Informatics"/>
        </authorList>
    </citation>
    <scope>NUCLEOTIDE SEQUENCE [LARGE SCALE GENOMIC DNA]</scope>
</reference>
<protein>
    <submittedName>
        <fullName evidence="1">Uncharacterized protein</fullName>
    </submittedName>
</protein>
<dbReference type="Proteomes" id="UP000270094">
    <property type="component" value="Unassembled WGS sequence"/>
</dbReference>
<evidence type="ECO:0000313" key="1">
    <source>
        <dbReference type="EMBL" id="VDM74920.1"/>
    </source>
</evidence>
<accession>A0A3P7IP92</accession>
<sequence length="132" mass="15161">MGRSRCKNAGMKEILAQLKHMKKENPLIFRELRSSFNIAMMKLDRRVTNIERVESLLALKCGKLGKFALALEKDVFAGEESELLLNVEGRRSSGDKINFVRSVIFKYFVVSVHSEQSVWQTANNALTERQER</sequence>
<evidence type="ECO:0000313" key="2">
    <source>
        <dbReference type="Proteomes" id="UP000270094"/>
    </source>
</evidence>
<gene>
    <name evidence="1" type="ORF">SVUK_LOCUS9918</name>
</gene>
<keyword evidence="2" id="KW-1185">Reference proteome</keyword>
<dbReference type="AlphaFoldDB" id="A0A3P7IP92"/>
<proteinExistence type="predicted"/>
<organism evidence="1 2">
    <name type="scientific">Strongylus vulgaris</name>
    <name type="common">Blood worm</name>
    <dbReference type="NCBI Taxonomy" id="40348"/>
    <lineage>
        <taxon>Eukaryota</taxon>
        <taxon>Metazoa</taxon>
        <taxon>Ecdysozoa</taxon>
        <taxon>Nematoda</taxon>
        <taxon>Chromadorea</taxon>
        <taxon>Rhabditida</taxon>
        <taxon>Rhabditina</taxon>
        <taxon>Rhabditomorpha</taxon>
        <taxon>Strongyloidea</taxon>
        <taxon>Strongylidae</taxon>
        <taxon>Strongylus</taxon>
    </lineage>
</organism>
<name>A0A3P7IP92_STRVU</name>